<comment type="caution">
    <text evidence="2">The sequence shown here is derived from an EMBL/GenBank/DDBJ whole genome shotgun (WGS) entry which is preliminary data.</text>
</comment>
<dbReference type="RefSeq" id="WP_022714951.1">
    <property type="nucleotide sequence ID" value="NZ_ATTQ01000006.1"/>
</dbReference>
<dbReference type="InterPro" id="IPR035923">
    <property type="entry name" value="TT1751-like_sf"/>
</dbReference>
<evidence type="ECO:0000259" key="1">
    <source>
        <dbReference type="Pfam" id="PF03625"/>
    </source>
</evidence>
<dbReference type="SUPFAM" id="SSF103247">
    <property type="entry name" value="TT1751-like"/>
    <property type="match status" value="1"/>
</dbReference>
<evidence type="ECO:0000313" key="3">
    <source>
        <dbReference type="Proteomes" id="UP000319824"/>
    </source>
</evidence>
<proteinExistence type="predicted"/>
<dbReference type="PANTHER" id="PTHR38342:SF2">
    <property type="entry name" value="INNER MEMBRANE OR EXPORTED"/>
    <property type="match status" value="1"/>
</dbReference>
<dbReference type="Pfam" id="PF03625">
    <property type="entry name" value="DUF302"/>
    <property type="match status" value="1"/>
</dbReference>
<dbReference type="Proteomes" id="UP000319824">
    <property type="component" value="Unassembled WGS sequence"/>
</dbReference>
<dbReference type="InterPro" id="IPR005180">
    <property type="entry name" value="DUF302"/>
</dbReference>
<sequence>MPRFIGPLFAFTVLTSAALGVTSASVAQAGKRDGVVTLESRYSVSETVKRIKADVVEKGITLFDDIDQAELGNAAGNKVRPSRLILFGNPALGTTFITASPTSGLDWPVRVLVYQMKDGSVNVAYNDFGWIARRHGIGNRKKELKMATEVIESVTSSVRK</sequence>
<gene>
    <name evidence="2" type="ORF">BCL32_3684</name>
</gene>
<feature type="domain" description="DUF302" evidence="1">
    <location>
        <begin position="68"/>
        <end position="127"/>
    </location>
</feature>
<reference evidence="2 3" key="1">
    <citation type="submission" date="2019-06" db="EMBL/GenBank/DDBJ databases">
        <title>Pac Bio to generate improved reference genome sequences for organisms with transposon mutant libraries (support for FEBA project).</title>
        <authorList>
            <person name="Blow M."/>
        </authorList>
    </citation>
    <scope>NUCLEOTIDE SEQUENCE [LARGE SCALE GENOMIC DNA]</scope>
    <source>
        <strain evidence="2 3">USDA 1844</strain>
    </source>
</reference>
<organism evidence="2 3">
    <name type="scientific">Rhizobium mongolense USDA 1844</name>
    <dbReference type="NCBI Taxonomy" id="1079460"/>
    <lineage>
        <taxon>Bacteria</taxon>
        <taxon>Pseudomonadati</taxon>
        <taxon>Pseudomonadota</taxon>
        <taxon>Alphaproteobacteria</taxon>
        <taxon>Hyphomicrobiales</taxon>
        <taxon>Rhizobiaceae</taxon>
        <taxon>Rhizobium/Agrobacterium group</taxon>
        <taxon>Rhizobium</taxon>
    </lineage>
</organism>
<dbReference type="AlphaFoldDB" id="A0A559SMD6"/>
<dbReference type="EMBL" id="VISO01000003">
    <property type="protein sequence ID" value="TVZ63533.1"/>
    <property type="molecule type" value="Genomic_DNA"/>
</dbReference>
<dbReference type="Gene3D" id="3.30.310.70">
    <property type="entry name" value="TT1751-like domain"/>
    <property type="match status" value="1"/>
</dbReference>
<name>A0A559SMD6_9HYPH</name>
<evidence type="ECO:0000313" key="2">
    <source>
        <dbReference type="EMBL" id="TVZ63533.1"/>
    </source>
</evidence>
<protein>
    <submittedName>
        <fullName evidence="2">Uncharacterized protein (DUF302 family)</fullName>
    </submittedName>
</protein>
<dbReference type="PANTHER" id="PTHR38342">
    <property type="entry name" value="SLR5037 PROTEIN"/>
    <property type="match status" value="1"/>
</dbReference>
<dbReference type="CDD" id="cd14797">
    <property type="entry name" value="DUF302"/>
    <property type="match status" value="1"/>
</dbReference>
<accession>A0A559SMD6</accession>